<feature type="compositionally biased region" description="Basic and acidic residues" evidence="6">
    <location>
        <begin position="1"/>
        <end position="11"/>
    </location>
</feature>
<dbReference type="GO" id="GO:0051598">
    <property type="term" value="P:meiotic recombination checkpoint signaling"/>
    <property type="evidence" value="ECO:0007669"/>
    <property type="project" value="TreeGrafter"/>
</dbReference>
<proteinExistence type="inferred from homology"/>
<dbReference type="InterPro" id="IPR001270">
    <property type="entry name" value="ClpA/B"/>
</dbReference>
<feature type="region of interest" description="Disordered" evidence="6">
    <location>
        <begin position="1"/>
        <end position="39"/>
    </location>
</feature>
<dbReference type="PANTHER" id="PTHR45991:SF1">
    <property type="entry name" value="PACHYTENE CHECKPOINT PROTEIN 2 HOMOLOG"/>
    <property type="match status" value="1"/>
</dbReference>
<evidence type="ECO:0000259" key="7">
    <source>
        <dbReference type="SMART" id="SM00382"/>
    </source>
</evidence>
<evidence type="ECO:0000313" key="8">
    <source>
        <dbReference type="EMBL" id="GAU87458.1"/>
    </source>
</evidence>
<reference evidence="8 9" key="1">
    <citation type="journal article" date="2016" name="Nat. Commun.">
        <title>Extremotolerant tardigrade genome and improved radiotolerance of human cultured cells by tardigrade-unique protein.</title>
        <authorList>
            <person name="Hashimoto T."/>
            <person name="Horikawa D.D."/>
            <person name="Saito Y."/>
            <person name="Kuwahara H."/>
            <person name="Kozuka-Hata H."/>
            <person name="Shin-I T."/>
            <person name="Minakuchi Y."/>
            <person name="Ohishi K."/>
            <person name="Motoyama A."/>
            <person name="Aizu T."/>
            <person name="Enomoto A."/>
            <person name="Kondo K."/>
            <person name="Tanaka S."/>
            <person name="Hara Y."/>
            <person name="Koshikawa S."/>
            <person name="Sagara H."/>
            <person name="Miura T."/>
            <person name="Yokobori S."/>
            <person name="Miyagawa K."/>
            <person name="Suzuki Y."/>
            <person name="Kubo T."/>
            <person name="Oyama M."/>
            <person name="Kohara Y."/>
            <person name="Fujiyama A."/>
            <person name="Arakawa K."/>
            <person name="Katayama T."/>
            <person name="Toyoda A."/>
            <person name="Kunieda T."/>
        </authorList>
    </citation>
    <scope>NUCLEOTIDE SEQUENCE [LARGE SCALE GENOMIC DNA]</scope>
    <source>
        <strain evidence="8 9">YOKOZUNA-1</strain>
    </source>
</reference>
<dbReference type="InterPro" id="IPR003959">
    <property type="entry name" value="ATPase_AAA_core"/>
</dbReference>
<dbReference type="GO" id="GO:0005524">
    <property type="term" value="F:ATP binding"/>
    <property type="evidence" value="ECO:0007669"/>
    <property type="project" value="UniProtKB-KW"/>
</dbReference>
<protein>
    <recommendedName>
        <fullName evidence="7">AAA+ ATPase domain-containing protein</fullName>
    </recommendedName>
</protein>
<dbReference type="PRINTS" id="PR00300">
    <property type="entry name" value="CLPPROTEASEA"/>
</dbReference>
<organism evidence="8 9">
    <name type="scientific">Ramazzottius varieornatus</name>
    <name type="common">Water bear</name>
    <name type="synonym">Tardigrade</name>
    <dbReference type="NCBI Taxonomy" id="947166"/>
    <lineage>
        <taxon>Eukaryota</taxon>
        <taxon>Metazoa</taxon>
        <taxon>Ecdysozoa</taxon>
        <taxon>Tardigrada</taxon>
        <taxon>Eutardigrada</taxon>
        <taxon>Parachela</taxon>
        <taxon>Hypsibioidea</taxon>
        <taxon>Ramazzottiidae</taxon>
        <taxon>Ramazzottius</taxon>
    </lineage>
</organism>
<evidence type="ECO:0000256" key="2">
    <source>
        <dbReference type="ARBA" id="ARBA00022741"/>
    </source>
</evidence>
<dbReference type="InterPro" id="IPR003960">
    <property type="entry name" value="ATPase_AAA_CS"/>
</dbReference>
<comment type="similarity">
    <text evidence="1">Belongs to the AAA ATPase family. PCH2 subfamily.</text>
</comment>
<evidence type="ECO:0000256" key="5">
    <source>
        <dbReference type="RuleBase" id="RU003651"/>
    </source>
</evidence>
<dbReference type="STRING" id="947166.A0A1D1UMS3"/>
<dbReference type="GO" id="GO:0005634">
    <property type="term" value="C:nucleus"/>
    <property type="evidence" value="ECO:0007669"/>
    <property type="project" value="TreeGrafter"/>
</dbReference>
<dbReference type="EMBL" id="BDGG01000001">
    <property type="protein sequence ID" value="GAU87458.1"/>
    <property type="molecule type" value="Genomic_DNA"/>
</dbReference>
<dbReference type="AlphaFoldDB" id="A0A1D1UMS3"/>
<keyword evidence="2 5" id="KW-0547">Nucleotide-binding</keyword>
<dbReference type="GO" id="GO:0007131">
    <property type="term" value="P:reciprocal meiotic recombination"/>
    <property type="evidence" value="ECO:0007669"/>
    <property type="project" value="TreeGrafter"/>
</dbReference>
<evidence type="ECO:0000256" key="1">
    <source>
        <dbReference type="ARBA" id="ARBA00007271"/>
    </source>
</evidence>
<evidence type="ECO:0000313" key="9">
    <source>
        <dbReference type="Proteomes" id="UP000186922"/>
    </source>
</evidence>
<evidence type="ECO:0000256" key="3">
    <source>
        <dbReference type="ARBA" id="ARBA00022840"/>
    </source>
</evidence>
<dbReference type="Proteomes" id="UP000186922">
    <property type="component" value="Unassembled WGS sequence"/>
</dbReference>
<dbReference type="SMART" id="SM00382">
    <property type="entry name" value="AAA"/>
    <property type="match status" value="1"/>
</dbReference>
<keyword evidence="3 5" id="KW-0067">ATP-binding</keyword>
<keyword evidence="4" id="KW-0469">Meiosis</keyword>
<dbReference type="Pfam" id="PF23242">
    <property type="entry name" value="AAA_lid_TRIP13_C"/>
    <property type="match status" value="1"/>
</dbReference>
<keyword evidence="9" id="KW-1185">Reference proteome</keyword>
<dbReference type="InterPro" id="IPR003593">
    <property type="entry name" value="AAA+_ATPase"/>
</dbReference>
<dbReference type="Gene3D" id="3.40.50.300">
    <property type="entry name" value="P-loop containing nucleotide triphosphate hydrolases"/>
    <property type="match status" value="1"/>
</dbReference>
<dbReference type="SUPFAM" id="SSF52540">
    <property type="entry name" value="P-loop containing nucleoside triphosphate hydrolases"/>
    <property type="match status" value="1"/>
</dbReference>
<dbReference type="Pfam" id="PF00004">
    <property type="entry name" value="AAA"/>
    <property type="match status" value="1"/>
</dbReference>
<accession>A0A1D1UMS3</accession>
<gene>
    <name evidence="8" type="primary">RvY_00294-1</name>
    <name evidence="8" type="synonym">RvY_00294.1</name>
    <name evidence="8" type="ORF">RvY_00294</name>
</gene>
<evidence type="ECO:0000256" key="6">
    <source>
        <dbReference type="SAM" id="MobiDB-lite"/>
    </source>
</evidence>
<feature type="domain" description="AAA+ ATPase" evidence="7">
    <location>
        <begin position="248"/>
        <end position="400"/>
    </location>
</feature>
<dbReference type="GO" id="GO:0016887">
    <property type="term" value="F:ATP hydrolysis activity"/>
    <property type="evidence" value="ECO:0007669"/>
    <property type="project" value="InterPro"/>
</dbReference>
<dbReference type="InterPro" id="IPR027417">
    <property type="entry name" value="P-loop_NTPase"/>
</dbReference>
<sequence length="505" mass="56202">MKRSFLEERKPVKQMASPDKLTSRANRQPHQDDATAEEISSSFDIVARWKIVSTPEKENSSLSANGMEAFSSYNPDVEKRRPEVHVEILVHPSSSNSEFQIGSLVRKAIRKTFKQLQQRSHEFPFNHSAKMVSLPELSRALTSPGSGLDRQVQEVAFESGDEEGVALSSFDDVKWQLYVYKLQNDPATEDDMGHETPAATHRILPSEEHRGLWESLVYDSDVKQKLLNYSVETVLFSKLNVDDDLVSWNKVILLHGPPGTGKTSLCKALAQKLSIRLVEHYSSVYLMEVNSHSLFSRWFSESGKLVMKMFQSMEEVVKQNSSLVILLIDEVESLTRARQASISGNEPSDALRAVNALLTQIDKIKRYPNVLILTTSNLSQAIDLAFVDRADIKQYIGNPSQAAREAILLSSISELIKRGVLGSDPSLLLPESSDSRSLLTAAAKATHEFSGRALRKLPFLTKALKFPGNIGIPVTDFLRGMVTMAREQRSDAESLKSSKSPSNGS</sequence>
<dbReference type="OrthoDB" id="10042665at2759"/>
<name>A0A1D1UMS3_RAMVA</name>
<dbReference type="InterPro" id="IPR058249">
    <property type="entry name" value="Pch2_C"/>
</dbReference>
<dbReference type="GO" id="GO:0005694">
    <property type="term" value="C:chromosome"/>
    <property type="evidence" value="ECO:0007669"/>
    <property type="project" value="TreeGrafter"/>
</dbReference>
<comment type="caution">
    <text evidence="8">The sequence shown here is derived from an EMBL/GenBank/DDBJ whole genome shotgun (WGS) entry which is preliminary data.</text>
</comment>
<dbReference type="InterPro" id="IPR044539">
    <property type="entry name" value="Pch2-like"/>
</dbReference>
<dbReference type="PANTHER" id="PTHR45991">
    <property type="entry name" value="PACHYTENE CHECKPOINT PROTEIN 2"/>
    <property type="match status" value="1"/>
</dbReference>
<dbReference type="FunFam" id="3.40.50.300:FF:001494">
    <property type="entry name" value="Pachytene checkpoint component Pch2"/>
    <property type="match status" value="1"/>
</dbReference>
<dbReference type="PROSITE" id="PS00674">
    <property type="entry name" value="AAA"/>
    <property type="match status" value="1"/>
</dbReference>
<evidence type="ECO:0000256" key="4">
    <source>
        <dbReference type="ARBA" id="ARBA00023254"/>
    </source>
</evidence>